<keyword evidence="1" id="KW-1133">Transmembrane helix</keyword>
<gene>
    <name evidence="2" type="ORF">AWN68_05410</name>
</gene>
<dbReference type="Proteomes" id="UP000075615">
    <property type="component" value="Unassembled WGS sequence"/>
</dbReference>
<dbReference type="STRING" id="296218.AWN68_05410"/>
<keyword evidence="3" id="KW-1185">Reference proteome</keyword>
<name>A0A150XCM5_9BACT</name>
<organism evidence="2 3">
    <name type="scientific">Roseivirga echinicomitans</name>
    <dbReference type="NCBI Taxonomy" id="296218"/>
    <lineage>
        <taxon>Bacteria</taxon>
        <taxon>Pseudomonadati</taxon>
        <taxon>Bacteroidota</taxon>
        <taxon>Cytophagia</taxon>
        <taxon>Cytophagales</taxon>
        <taxon>Roseivirgaceae</taxon>
        <taxon>Roseivirga</taxon>
    </lineage>
</organism>
<evidence type="ECO:0008006" key="4">
    <source>
        <dbReference type="Google" id="ProtNLM"/>
    </source>
</evidence>
<keyword evidence="1" id="KW-0812">Transmembrane</keyword>
<evidence type="ECO:0000313" key="2">
    <source>
        <dbReference type="EMBL" id="KYG76473.1"/>
    </source>
</evidence>
<evidence type="ECO:0000313" key="3">
    <source>
        <dbReference type="Proteomes" id="UP000075615"/>
    </source>
</evidence>
<keyword evidence="1" id="KW-0472">Membrane</keyword>
<comment type="caution">
    <text evidence="2">The sequence shown here is derived from an EMBL/GenBank/DDBJ whole genome shotgun (WGS) entry which is preliminary data.</text>
</comment>
<protein>
    <recommendedName>
        <fullName evidence="4">DUF202 domain-containing protein</fullName>
    </recommendedName>
</protein>
<feature type="transmembrane region" description="Helical" evidence="1">
    <location>
        <begin position="25"/>
        <end position="44"/>
    </location>
</feature>
<dbReference type="AlphaFoldDB" id="A0A150XCM5"/>
<dbReference type="EMBL" id="LRDB01000023">
    <property type="protein sequence ID" value="KYG76473.1"/>
    <property type="molecule type" value="Genomic_DNA"/>
</dbReference>
<sequence>MDEFLKSKYDNLILSDQKKDESRNTFFKTLSTLSAALLGLLVGLKPSLISDQNAKTAFIICLISIATCIIFSIGTMYYEVLSSIKIFNTRKQELSNYVKKNEEYSITLFHRKHWIFWLFELLALLSMIVYLAFLIIYVYHIEY</sequence>
<reference evidence="2 3" key="1">
    <citation type="submission" date="2016-01" db="EMBL/GenBank/DDBJ databases">
        <title>Genome sequencing of Roseivirga echinicomitans KMM 6058.</title>
        <authorList>
            <person name="Selvaratnam C."/>
            <person name="Thevarajoo S."/>
            <person name="Goh K.M."/>
            <person name="Ee R."/>
            <person name="Chan K.-G."/>
            <person name="Chong C.S."/>
        </authorList>
    </citation>
    <scope>NUCLEOTIDE SEQUENCE [LARGE SCALE GENOMIC DNA]</scope>
    <source>
        <strain evidence="2 3">KMM 6058</strain>
    </source>
</reference>
<feature type="transmembrane region" description="Helical" evidence="1">
    <location>
        <begin position="56"/>
        <end position="78"/>
    </location>
</feature>
<proteinExistence type="predicted"/>
<feature type="transmembrane region" description="Helical" evidence="1">
    <location>
        <begin position="114"/>
        <end position="139"/>
    </location>
</feature>
<accession>A0A150XCM5</accession>
<evidence type="ECO:0000256" key="1">
    <source>
        <dbReference type="SAM" id="Phobius"/>
    </source>
</evidence>